<dbReference type="InterPro" id="IPR036102">
    <property type="entry name" value="OsmC/Ohrsf"/>
</dbReference>
<comment type="caution">
    <text evidence="1">The sequence shown here is derived from an EMBL/GenBank/DDBJ whole genome shotgun (WGS) entry which is preliminary data.</text>
</comment>
<dbReference type="InterPro" id="IPR015946">
    <property type="entry name" value="KH_dom-like_a/b"/>
</dbReference>
<evidence type="ECO:0000313" key="2">
    <source>
        <dbReference type="Proteomes" id="UP001500928"/>
    </source>
</evidence>
<name>A0ABP9A769_9PSEU</name>
<evidence type="ECO:0000313" key="1">
    <source>
        <dbReference type="EMBL" id="GAA4775588.1"/>
    </source>
</evidence>
<reference evidence="2" key="1">
    <citation type="journal article" date="2019" name="Int. J. Syst. Evol. Microbiol.">
        <title>The Global Catalogue of Microorganisms (GCM) 10K type strain sequencing project: providing services to taxonomists for standard genome sequencing and annotation.</title>
        <authorList>
            <consortium name="The Broad Institute Genomics Platform"/>
            <consortium name="The Broad Institute Genome Sequencing Center for Infectious Disease"/>
            <person name="Wu L."/>
            <person name="Ma J."/>
        </authorList>
    </citation>
    <scope>NUCLEOTIDE SEQUENCE [LARGE SCALE GENOMIC DNA]</scope>
    <source>
        <strain evidence="2">JCM 17979</strain>
    </source>
</reference>
<dbReference type="InterPro" id="IPR003718">
    <property type="entry name" value="OsmC/Ohr_fam"/>
</dbReference>
<dbReference type="Gene3D" id="3.30.300.20">
    <property type="match status" value="1"/>
</dbReference>
<dbReference type="PANTHER" id="PTHR35368:SF1">
    <property type="entry name" value="HYDROPEROXIDE REDUCTASE"/>
    <property type="match status" value="1"/>
</dbReference>
<dbReference type="EMBL" id="BAABHO010000003">
    <property type="protein sequence ID" value="GAA4775588.1"/>
    <property type="molecule type" value="Genomic_DNA"/>
</dbReference>
<dbReference type="InterPro" id="IPR052924">
    <property type="entry name" value="OsmC/Ohr_hydroprdx_reductase"/>
</dbReference>
<dbReference type="Proteomes" id="UP001500928">
    <property type="component" value="Unassembled WGS sequence"/>
</dbReference>
<proteinExistence type="predicted"/>
<sequence length="134" mass="13836">MSAAERTVGAVWEGGMRCTVDAGGFPLVVDEPPSAGGTGQGPQPTELLLGAIASCFTLAVAHSAAKRDIELRGLRVEATGTYDGPRFSSLRIEVRADAPVGADLERLTTAAARVCYVTNTLRGSPPIEIAVPDA</sequence>
<gene>
    <name evidence="1" type="ORF">GCM10023200_05200</name>
</gene>
<keyword evidence="2" id="KW-1185">Reference proteome</keyword>
<accession>A0ABP9A769</accession>
<dbReference type="RefSeq" id="WP_345410822.1">
    <property type="nucleotide sequence ID" value="NZ_BAABHO010000003.1"/>
</dbReference>
<organism evidence="1 2">
    <name type="scientific">Actinomycetospora chlora</name>
    <dbReference type="NCBI Taxonomy" id="663608"/>
    <lineage>
        <taxon>Bacteria</taxon>
        <taxon>Bacillati</taxon>
        <taxon>Actinomycetota</taxon>
        <taxon>Actinomycetes</taxon>
        <taxon>Pseudonocardiales</taxon>
        <taxon>Pseudonocardiaceae</taxon>
        <taxon>Actinomycetospora</taxon>
    </lineage>
</organism>
<dbReference type="Pfam" id="PF02566">
    <property type="entry name" value="OsmC"/>
    <property type="match status" value="1"/>
</dbReference>
<protein>
    <submittedName>
        <fullName evidence="1">OsmC family protein</fullName>
    </submittedName>
</protein>
<dbReference type="PANTHER" id="PTHR35368">
    <property type="entry name" value="HYDROPEROXIDE REDUCTASE"/>
    <property type="match status" value="1"/>
</dbReference>
<dbReference type="SUPFAM" id="SSF82784">
    <property type="entry name" value="OsmC-like"/>
    <property type="match status" value="1"/>
</dbReference>